<dbReference type="InterPro" id="IPR022764">
    <property type="entry name" value="Peptidase_S54_rhomboid_dom"/>
</dbReference>
<dbReference type="Pfam" id="PF01694">
    <property type="entry name" value="Rhomboid"/>
    <property type="match status" value="1"/>
</dbReference>
<dbReference type="GO" id="GO:0006508">
    <property type="term" value="P:proteolysis"/>
    <property type="evidence" value="ECO:0007669"/>
    <property type="project" value="UniProtKB-KW"/>
</dbReference>
<proteinExistence type="predicted"/>
<evidence type="ECO:0000256" key="3">
    <source>
        <dbReference type="ARBA" id="ARBA00022989"/>
    </source>
</evidence>
<dbReference type="EMBL" id="CP041345">
    <property type="protein sequence ID" value="QKG81165.1"/>
    <property type="molecule type" value="Genomic_DNA"/>
</dbReference>
<comment type="subcellular location">
    <subcellularLocation>
        <location evidence="1">Membrane</location>
        <topology evidence="1">Multi-pass membrane protein</topology>
    </subcellularLocation>
</comment>
<sequence>MNNNQQNIERTKFKASLIVAFLFVLVIWVVKAFEIIENTSFYKLGIFPRTISGLIGILTAPLIHSDINHIVNNTITIFILTAGLVYFYRDLWYRIIIISWLLSGILVWIGARSSYHIGCSGLIYAEVSFIFFSGVIRKNINLMAISLLVVFLYGSLIWGILPIFYHISWESHLFGAASGLLLAFYYRNQGPPPQKWSWMFEEEDEDEEVYYELDDETPVKTKSDSQNLYN</sequence>
<keyword evidence="4 6" id="KW-0472">Membrane</keyword>
<keyword evidence="2 6" id="KW-0812">Transmembrane</keyword>
<evidence type="ECO:0000259" key="7">
    <source>
        <dbReference type="Pfam" id="PF01694"/>
    </source>
</evidence>
<feature type="transmembrane region" description="Helical" evidence="6">
    <location>
        <begin position="15"/>
        <end position="34"/>
    </location>
</feature>
<dbReference type="KEGG" id="ttz:FHG85_13100"/>
<keyword evidence="9" id="KW-1185">Reference proteome</keyword>
<feature type="domain" description="Peptidase S54 rhomboid" evidence="7">
    <location>
        <begin position="55"/>
        <end position="187"/>
    </location>
</feature>
<dbReference type="Gene3D" id="1.20.1540.10">
    <property type="entry name" value="Rhomboid-like"/>
    <property type="match status" value="1"/>
</dbReference>
<dbReference type="SUPFAM" id="SSF144091">
    <property type="entry name" value="Rhomboid-like"/>
    <property type="match status" value="1"/>
</dbReference>
<feature type="region of interest" description="Disordered" evidence="5">
    <location>
        <begin position="211"/>
        <end position="230"/>
    </location>
</feature>
<evidence type="ECO:0000313" key="9">
    <source>
        <dbReference type="Proteomes" id="UP000500961"/>
    </source>
</evidence>
<evidence type="ECO:0000256" key="5">
    <source>
        <dbReference type="SAM" id="MobiDB-lite"/>
    </source>
</evidence>
<dbReference type="AlphaFoldDB" id="A0A7D4CSX5"/>
<dbReference type="InterPro" id="IPR035952">
    <property type="entry name" value="Rhomboid-like_sf"/>
</dbReference>
<organism evidence="8 9">
    <name type="scientific">Tenuifilum thalassicum</name>
    <dbReference type="NCBI Taxonomy" id="2590900"/>
    <lineage>
        <taxon>Bacteria</taxon>
        <taxon>Pseudomonadati</taxon>
        <taxon>Bacteroidota</taxon>
        <taxon>Bacteroidia</taxon>
        <taxon>Bacteroidales</taxon>
        <taxon>Tenuifilaceae</taxon>
        <taxon>Tenuifilum</taxon>
    </lineage>
</organism>
<dbReference type="GO" id="GO:0004252">
    <property type="term" value="F:serine-type endopeptidase activity"/>
    <property type="evidence" value="ECO:0007669"/>
    <property type="project" value="InterPro"/>
</dbReference>
<dbReference type="GO" id="GO:0016020">
    <property type="term" value="C:membrane"/>
    <property type="evidence" value="ECO:0007669"/>
    <property type="project" value="UniProtKB-SubCell"/>
</dbReference>
<dbReference type="RefSeq" id="WP_173076656.1">
    <property type="nucleotide sequence ID" value="NZ_CP041345.1"/>
</dbReference>
<protein>
    <submittedName>
        <fullName evidence="8">Rhomboid family intramembrane serine protease</fullName>
    </submittedName>
</protein>
<name>A0A7D4CSX5_9BACT</name>
<dbReference type="Proteomes" id="UP000500961">
    <property type="component" value="Chromosome"/>
</dbReference>
<reference evidence="8 9" key="1">
    <citation type="submission" date="2019-07" db="EMBL/GenBank/DDBJ databases">
        <title>Thalassofilum flectens gen. nov., sp. nov., a novel moderate thermophilic anaerobe from a shallow sea hot spring in Kunashir Island (Russia), representing a new family in the order Bacteroidales, and proposal of Thalassofilacea fam. nov.</title>
        <authorList>
            <person name="Kochetkova T.V."/>
            <person name="Podosokorskaya O.A."/>
            <person name="Novikov A."/>
            <person name="Elcheninov A.G."/>
            <person name="Toshchakov S.V."/>
            <person name="Kublanov I.V."/>
        </authorList>
    </citation>
    <scope>NUCLEOTIDE SEQUENCE [LARGE SCALE GENOMIC DNA]</scope>
    <source>
        <strain evidence="8 9">38-H</strain>
    </source>
</reference>
<feature type="transmembrane region" description="Helical" evidence="6">
    <location>
        <begin position="142"/>
        <end position="161"/>
    </location>
</feature>
<feature type="transmembrane region" description="Helical" evidence="6">
    <location>
        <begin position="115"/>
        <end position="135"/>
    </location>
</feature>
<evidence type="ECO:0000313" key="8">
    <source>
        <dbReference type="EMBL" id="QKG81165.1"/>
    </source>
</evidence>
<accession>A0A7D4CSX5</accession>
<evidence type="ECO:0000256" key="2">
    <source>
        <dbReference type="ARBA" id="ARBA00022692"/>
    </source>
</evidence>
<feature type="transmembrane region" description="Helical" evidence="6">
    <location>
        <begin position="92"/>
        <end position="109"/>
    </location>
</feature>
<keyword evidence="8" id="KW-0378">Hydrolase</keyword>
<evidence type="ECO:0000256" key="4">
    <source>
        <dbReference type="ARBA" id="ARBA00023136"/>
    </source>
</evidence>
<keyword evidence="3 6" id="KW-1133">Transmembrane helix</keyword>
<keyword evidence="8" id="KW-0645">Protease</keyword>
<evidence type="ECO:0000256" key="6">
    <source>
        <dbReference type="SAM" id="Phobius"/>
    </source>
</evidence>
<feature type="transmembrane region" description="Helical" evidence="6">
    <location>
        <begin position="70"/>
        <end position="87"/>
    </location>
</feature>
<gene>
    <name evidence="8" type="ORF">FHG85_13100</name>
</gene>
<evidence type="ECO:0000256" key="1">
    <source>
        <dbReference type="ARBA" id="ARBA00004141"/>
    </source>
</evidence>